<evidence type="ECO:0000313" key="2">
    <source>
        <dbReference type="Proteomes" id="UP000076407"/>
    </source>
</evidence>
<name>A0A182XTZ1_ANOQN</name>
<reference evidence="1" key="1">
    <citation type="submission" date="2020-05" db="UniProtKB">
        <authorList>
            <consortium name="EnsemblMetazoa"/>
        </authorList>
    </citation>
    <scope>IDENTIFICATION</scope>
    <source>
        <strain evidence="1">SANGQUA</strain>
    </source>
</reference>
<sequence>GKFEVVAALSAALLDRRCNPPRRIVHRFPRTLLTHNGTDNSRHNRVHIDFAHQLDALQRVLQDQNIVVVRVV</sequence>
<dbReference type="AlphaFoldDB" id="A0A182XTZ1"/>
<evidence type="ECO:0000313" key="1">
    <source>
        <dbReference type="EnsemblMetazoa" id="AQUA015272-PA"/>
    </source>
</evidence>
<keyword evidence="2" id="KW-1185">Reference proteome</keyword>
<dbReference type="EnsemblMetazoa" id="AQUA015272-RA">
    <property type="protein sequence ID" value="AQUA015272-PA"/>
    <property type="gene ID" value="AQUA015272"/>
</dbReference>
<dbReference type="VEuPathDB" id="VectorBase:AQUA015272"/>
<protein>
    <submittedName>
        <fullName evidence="1">Uncharacterized protein</fullName>
    </submittedName>
</protein>
<organism evidence="1 2">
    <name type="scientific">Anopheles quadriannulatus</name>
    <name type="common">Mosquito</name>
    <dbReference type="NCBI Taxonomy" id="34691"/>
    <lineage>
        <taxon>Eukaryota</taxon>
        <taxon>Metazoa</taxon>
        <taxon>Ecdysozoa</taxon>
        <taxon>Arthropoda</taxon>
        <taxon>Hexapoda</taxon>
        <taxon>Insecta</taxon>
        <taxon>Pterygota</taxon>
        <taxon>Neoptera</taxon>
        <taxon>Endopterygota</taxon>
        <taxon>Diptera</taxon>
        <taxon>Nematocera</taxon>
        <taxon>Culicoidea</taxon>
        <taxon>Culicidae</taxon>
        <taxon>Anophelinae</taxon>
        <taxon>Anopheles</taxon>
    </lineage>
</organism>
<dbReference type="Proteomes" id="UP000076407">
    <property type="component" value="Unassembled WGS sequence"/>
</dbReference>
<proteinExistence type="predicted"/>
<accession>A0A182XTZ1</accession>